<dbReference type="AlphaFoldDB" id="A0A381XUF2"/>
<dbReference type="CDD" id="cd06852">
    <property type="entry name" value="GT_MraY"/>
    <property type="match status" value="1"/>
</dbReference>
<gene>
    <name evidence="8" type="ORF">METZ01_LOCUS120727</name>
</gene>
<feature type="transmembrane region" description="Helical" evidence="7">
    <location>
        <begin position="338"/>
        <end position="357"/>
    </location>
</feature>
<comment type="similarity">
    <text evidence="2">Belongs to the glycosyltransferase 4 family. MraY subfamily.</text>
</comment>
<feature type="transmembrane region" description="Helical" evidence="7">
    <location>
        <begin position="263"/>
        <end position="284"/>
    </location>
</feature>
<dbReference type="Pfam" id="PF00953">
    <property type="entry name" value="Glycos_transf_4"/>
    <property type="match status" value="1"/>
</dbReference>
<dbReference type="InterPro" id="IPR018480">
    <property type="entry name" value="PNAcMuramoyl-5peptid_Trfase_CS"/>
</dbReference>
<dbReference type="EMBL" id="UINC01016272">
    <property type="protein sequence ID" value="SVA67873.1"/>
    <property type="molecule type" value="Genomic_DNA"/>
</dbReference>
<dbReference type="InterPro" id="IPR000715">
    <property type="entry name" value="Glycosyl_transferase_4"/>
</dbReference>
<evidence type="ECO:0000256" key="2">
    <source>
        <dbReference type="ARBA" id="ARBA00005583"/>
    </source>
</evidence>
<dbReference type="GO" id="GO:0008963">
    <property type="term" value="F:phospho-N-acetylmuramoyl-pentapeptide-transferase activity"/>
    <property type="evidence" value="ECO:0007669"/>
    <property type="project" value="InterPro"/>
</dbReference>
<dbReference type="HAMAP" id="MF_00038">
    <property type="entry name" value="MraY"/>
    <property type="match status" value="1"/>
</dbReference>
<keyword evidence="4 7" id="KW-0812">Transmembrane</keyword>
<evidence type="ECO:0008006" key="9">
    <source>
        <dbReference type="Google" id="ProtNLM"/>
    </source>
</evidence>
<protein>
    <recommendedName>
        <fullName evidence="9">Phospho-N-acetylmuramoyl-pentapeptide-transferase</fullName>
    </recommendedName>
</protein>
<feature type="transmembrane region" description="Helical" evidence="7">
    <location>
        <begin position="230"/>
        <end position="256"/>
    </location>
</feature>
<feature type="transmembrane region" description="Helical" evidence="7">
    <location>
        <begin position="73"/>
        <end position="91"/>
    </location>
</feature>
<sequence length="360" mass="39053">MLNWAFEQLAVEFSGFNVFRYLTFRAICGVVTAMVICFIVGPRMIERLGRLQIGETIRPDGPPTHFSKVGTPTMGGTLLLISIALSTLLWADLGNRFVWIALGTCIGFGVIGWFDDWKKLVHQEPRGIGARNKFLWQSIVGAGAGIVLFVTAQGPAEIQLIVPLFKEVALDIGFAFVVLTWFVVVGFSNAVNLTDGLDGLAIMPSVLVAGGLGVFAYLTGHFVFSGYLGIPYIAGAGEVLVFCSALAGAGLGFLWFNTYPAQIFMGDIGALALGAALGIVAVIVRQEIVLLVMGGLFVIETVSVVLQVVSFKLLGRRIFRMAPLHHHFEMKGWPEPRVIVRFWIISLILVLIGLATLKVR</sequence>
<evidence type="ECO:0000256" key="6">
    <source>
        <dbReference type="ARBA" id="ARBA00023136"/>
    </source>
</evidence>
<keyword evidence="6 7" id="KW-0472">Membrane</keyword>
<keyword evidence="3" id="KW-0808">Transferase</keyword>
<keyword evidence="5 7" id="KW-1133">Transmembrane helix</keyword>
<evidence type="ECO:0000256" key="4">
    <source>
        <dbReference type="ARBA" id="ARBA00022692"/>
    </source>
</evidence>
<feature type="transmembrane region" description="Helical" evidence="7">
    <location>
        <begin position="97"/>
        <end position="114"/>
    </location>
</feature>
<dbReference type="GO" id="GO:0005886">
    <property type="term" value="C:plasma membrane"/>
    <property type="evidence" value="ECO:0007669"/>
    <property type="project" value="TreeGrafter"/>
</dbReference>
<evidence type="ECO:0000256" key="1">
    <source>
        <dbReference type="ARBA" id="ARBA00004141"/>
    </source>
</evidence>
<proteinExistence type="inferred from homology"/>
<comment type="subcellular location">
    <subcellularLocation>
        <location evidence="1">Membrane</location>
        <topology evidence="1">Multi-pass membrane protein</topology>
    </subcellularLocation>
</comment>
<dbReference type="PROSITE" id="PS01348">
    <property type="entry name" value="MRAY_2"/>
    <property type="match status" value="1"/>
</dbReference>
<feature type="transmembrane region" description="Helical" evidence="7">
    <location>
        <begin position="172"/>
        <end position="193"/>
    </location>
</feature>
<name>A0A381XUF2_9ZZZZ</name>
<dbReference type="PANTHER" id="PTHR22926:SF5">
    <property type="entry name" value="PHOSPHO-N-ACETYLMURAMOYL-PENTAPEPTIDE-TRANSFERASE HOMOLOG"/>
    <property type="match status" value="1"/>
</dbReference>
<evidence type="ECO:0000313" key="8">
    <source>
        <dbReference type="EMBL" id="SVA67873.1"/>
    </source>
</evidence>
<organism evidence="8">
    <name type="scientific">marine metagenome</name>
    <dbReference type="NCBI Taxonomy" id="408172"/>
    <lineage>
        <taxon>unclassified sequences</taxon>
        <taxon>metagenomes</taxon>
        <taxon>ecological metagenomes</taxon>
    </lineage>
</organism>
<dbReference type="PANTHER" id="PTHR22926">
    <property type="entry name" value="PHOSPHO-N-ACETYLMURAMOYL-PENTAPEPTIDE-TRANSFERASE"/>
    <property type="match status" value="1"/>
</dbReference>
<evidence type="ECO:0000256" key="3">
    <source>
        <dbReference type="ARBA" id="ARBA00022679"/>
    </source>
</evidence>
<dbReference type="GO" id="GO:0044038">
    <property type="term" value="P:cell wall macromolecule biosynthetic process"/>
    <property type="evidence" value="ECO:0007669"/>
    <property type="project" value="TreeGrafter"/>
</dbReference>
<feature type="transmembrane region" description="Helical" evidence="7">
    <location>
        <begin position="22"/>
        <end position="41"/>
    </location>
</feature>
<feature type="transmembrane region" description="Helical" evidence="7">
    <location>
        <begin position="290"/>
        <end position="311"/>
    </location>
</feature>
<dbReference type="NCBIfam" id="TIGR00445">
    <property type="entry name" value="mraY"/>
    <property type="match status" value="1"/>
</dbReference>
<evidence type="ECO:0000256" key="5">
    <source>
        <dbReference type="ARBA" id="ARBA00022989"/>
    </source>
</evidence>
<accession>A0A381XUF2</accession>
<feature type="transmembrane region" description="Helical" evidence="7">
    <location>
        <begin position="200"/>
        <end position="224"/>
    </location>
</feature>
<evidence type="ECO:0000256" key="7">
    <source>
        <dbReference type="SAM" id="Phobius"/>
    </source>
</evidence>
<feature type="transmembrane region" description="Helical" evidence="7">
    <location>
        <begin position="134"/>
        <end position="152"/>
    </location>
</feature>
<dbReference type="GO" id="GO:0071555">
    <property type="term" value="P:cell wall organization"/>
    <property type="evidence" value="ECO:0007669"/>
    <property type="project" value="TreeGrafter"/>
</dbReference>
<reference evidence="8" key="1">
    <citation type="submission" date="2018-05" db="EMBL/GenBank/DDBJ databases">
        <authorList>
            <person name="Lanie J.A."/>
            <person name="Ng W.-L."/>
            <person name="Kazmierczak K.M."/>
            <person name="Andrzejewski T.M."/>
            <person name="Davidsen T.M."/>
            <person name="Wayne K.J."/>
            <person name="Tettelin H."/>
            <person name="Glass J.I."/>
            <person name="Rusch D."/>
            <person name="Podicherti R."/>
            <person name="Tsui H.-C.T."/>
            <person name="Winkler M.E."/>
        </authorList>
    </citation>
    <scope>NUCLEOTIDE SEQUENCE</scope>
</reference>
<dbReference type="InterPro" id="IPR003524">
    <property type="entry name" value="PNAcMuramoyl-5peptid_Trfase"/>
</dbReference>